<accession>A0A8H4WX59</accession>
<dbReference type="InterPro" id="IPR014810">
    <property type="entry name" value="Fcf2_C"/>
</dbReference>
<keyword evidence="4" id="KW-0653">Protein transport</keyword>
<evidence type="ECO:0000256" key="4">
    <source>
        <dbReference type="ARBA" id="ARBA00022927"/>
    </source>
</evidence>
<dbReference type="Pfam" id="PF24140">
    <property type="entry name" value="TPR_TNPO3_IPO13_3rd"/>
    <property type="match status" value="1"/>
</dbReference>
<dbReference type="InterPro" id="IPR011989">
    <property type="entry name" value="ARM-like"/>
</dbReference>
<feature type="region of interest" description="Disordered" evidence="6">
    <location>
        <begin position="40"/>
        <end position="93"/>
    </location>
</feature>
<evidence type="ECO:0000313" key="9">
    <source>
        <dbReference type="Proteomes" id="UP000604273"/>
    </source>
</evidence>
<evidence type="ECO:0000256" key="3">
    <source>
        <dbReference type="ARBA" id="ARBA00022448"/>
    </source>
</evidence>
<dbReference type="InterPro" id="IPR057942">
    <property type="entry name" value="TPR_TNPO3_IPO13_3rd"/>
</dbReference>
<dbReference type="AlphaFoldDB" id="A0A8H4WX59"/>
<proteinExistence type="inferred from homology"/>
<keyword evidence="9" id="KW-1185">Reference proteome</keyword>
<keyword evidence="5" id="KW-0539">Nucleus</keyword>
<dbReference type="SUPFAM" id="SSF48371">
    <property type="entry name" value="ARM repeat"/>
    <property type="match status" value="1"/>
</dbReference>
<dbReference type="InterPro" id="IPR016024">
    <property type="entry name" value="ARM-type_fold"/>
</dbReference>
<dbReference type="PANTHER" id="PTHR12363:SF33">
    <property type="entry name" value="IMPORTIN-13"/>
    <property type="match status" value="1"/>
</dbReference>
<dbReference type="InterPro" id="IPR051345">
    <property type="entry name" value="Importin_beta-like_NTR"/>
</dbReference>
<evidence type="ECO:0000256" key="6">
    <source>
        <dbReference type="SAM" id="MobiDB-lite"/>
    </source>
</evidence>
<feature type="domain" description="Fcf2 pre-rRNA processing C-terminal" evidence="7">
    <location>
        <begin position="80"/>
        <end position="171"/>
    </location>
</feature>
<dbReference type="GO" id="GO:0005737">
    <property type="term" value="C:cytoplasm"/>
    <property type="evidence" value="ECO:0007669"/>
    <property type="project" value="TreeGrafter"/>
</dbReference>
<comment type="caution">
    <text evidence="8">The sequence shown here is derived from an EMBL/GenBank/DDBJ whole genome shotgun (WGS) entry which is preliminary data.</text>
</comment>
<dbReference type="Proteomes" id="UP000604273">
    <property type="component" value="Unassembled WGS sequence"/>
</dbReference>
<dbReference type="OrthoDB" id="2016913at2759"/>
<comment type="similarity">
    <text evidence="2">Belongs to the importin beta family.</text>
</comment>
<evidence type="ECO:0000256" key="1">
    <source>
        <dbReference type="ARBA" id="ARBA00004123"/>
    </source>
</evidence>
<dbReference type="EMBL" id="JABFAI010000126">
    <property type="protein sequence ID" value="KAF4954093.1"/>
    <property type="molecule type" value="Genomic_DNA"/>
</dbReference>
<dbReference type="Pfam" id="PF08698">
    <property type="entry name" value="Fcf2"/>
    <property type="match status" value="1"/>
</dbReference>
<evidence type="ECO:0000313" key="8">
    <source>
        <dbReference type="EMBL" id="KAF4954093.1"/>
    </source>
</evidence>
<dbReference type="GO" id="GO:0005634">
    <property type="term" value="C:nucleus"/>
    <property type="evidence" value="ECO:0007669"/>
    <property type="project" value="UniProtKB-SubCell"/>
</dbReference>
<reference evidence="8" key="2">
    <citation type="submission" date="2020-05" db="EMBL/GenBank/DDBJ databases">
        <authorList>
            <person name="Kim H.-S."/>
            <person name="Proctor R.H."/>
            <person name="Brown D.W."/>
        </authorList>
    </citation>
    <scope>NUCLEOTIDE SEQUENCE</scope>
    <source>
        <strain evidence="8">NRRL 45417</strain>
    </source>
</reference>
<organism evidence="8 9">
    <name type="scientific">Fusarium gaditjirri</name>
    <dbReference type="NCBI Taxonomy" id="282569"/>
    <lineage>
        <taxon>Eukaryota</taxon>
        <taxon>Fungi</taxon>
        <taxon>Dikarya</taxon>
        <taxon>Ascomycota</taxon>
        <taxon>Pezizomycotina</taxon>
        <taxon>Sordariomycetes</taxon>
        <taxon>Hypocreomycetidae</taxon>
        <taxon>Hypocreales</taxon>
        <taxon>Nectriaceae</taxon>
        <taxon>Fusarium</taxon>
        <taxon>Fusarium nisikadoi species complex</taxon>
    </lineage>
</organism>
<name>A0A8H4WX59_9HYPO</name>
<evidence type="ECO:0000256" key="2">
    <source>
        <dbReference type="ARBA" id="ARBA00007991"/>
    </source>
</evidence>
<dbReference type="PANTHER" id="PTHR12363">
    <property type="entry name" value="TRANSPORTIN 3 AND IMPORTIN 13"/>
    <property type="match status" value="1"/>
</dbReference>
<sequence length="1240" mass="137277">MTDISDDQVDELLRKAEQRLKDGSASAIVSSTTSNAVVAGDAATTKHVKQQNSSNSSSKKDGLTVRAPPQPQLGLKAKEKSTAGPEWFDLPKTNMTPEFKREWQVLRMRGILDPKHQKKNLRASAPEYSQVGEIIAGPTEFFSARLTRKERKNTILEEVTRDLDSHKFTDKYAGIQKQKTSGKKAFYKNVVAQRRKLTYTILPTMAEDPAEVERLILSLYQPNPPEVIAQTQATLSRLQGTPEAWGLARVLLEKPDQQVKFFGALTIVIKLNNESSSLSPEDASELLLLLINHYLDTLRSRSSPLVARKLASALATFFINFHQLWSRFVRHLIFCLVSGQPCLPNALDEGPDAVSLMERMEPSQAQAALWVLTNVFDEVAKINLNSVQNIGIYGSILENSSDAVALMSRSMSPQTTTEEAHEDAIRCLQSWVWFAQKASSKDTRLSEPIGPLITAVITSLTVDELYSVSVELMVDLLSNCLVFLGDTHFDNLAQLFDSPWSQGRYEKLVQGDFEFDSLQYGLLLLAFGEAKIERFMQSDDSRSQKLLSNLCGLLAARGYVVEEDRIFVPALEFWLTYAETLTDLTYSDEESPGTWVPRARSHLLQAVSNAWQKITYPPAEEFHSWDSSERISFHEARKDVVDLLQSVFTLVGPQLVSTFADLVLKALSESSWPQLEAAAFCLGGLADCISETNRGDDALSVVFKSSLFAILRSGQSEIPPKVQQTCVSLIARYTEYFERNVSELHPVLNFIFGVVGEHAMANAAAKSIHRLCGSCRGYLHTEASGFLNEYQSLVSGRRLDCGASEKVVGGIASVIQAMPDSSQKYSACGRLIEFVQTDVQRSLDLLRSYDGSPMPCCAVYTCSYSAPDESPALHTALKSLRCLASIGKGLQAPAELSVDLESSRASNRVVNPHLAQLQGSIMSMISQIQEAFNTSGEVVELICSVLRSGFSESEPGPFVLPPQSVAQYLTNQNLQTPRVGLLVKTACSFVSSLEHDGLDNQQDMLNSVLLWVIGLLKQLPSRFCAPTLRTQLTINFTIDYEVDTELTQNGIDFVTRLLNKRPITLLRLQPSDAAEFFFLFTLQVLDGKEPLPKASAAEFWVRSAVDSWAPSSKLTSGKQATFVSIKYDSQDLNDVAQQAMQMLGPLLSRTLARNLGGNASRSELDKLSEPLKKLVSRYPMAKSWLEAGLTHETFPSTKVTPQDKSMFLKKIISLRGAKATNQVVRDFWQSARGSNFAYAS</sequence>
<reference evidence="8" key="1">
    <citation type="journal article" date="2020" name="BMC Genomics">
        <title>Correction to: Identification and distribution of gene clusters required for synthesis of sphingolipid metabolism inhibitors in diverse species of the filamentous fungus Fusarium.</title>
        <authorList>
            <person name="Kim H.S."/>
            <person name="Lohmar J.M."/>
            <person name="Busman M."/>
            <person name="Brown D.W."/>
            <person name="Naumann T.A."/>
            <person name="Divon H.H."/>
            <person name="Lysoe E."/>
            <person name="Uhlig S."/>
            <person name="Proctor R.H."/>
        </authorList>
    </citation>
    <scope>NUCLEOTIDE SEQUENCE</scope>
    <source>
        <strain evidence="8">NRRL 45417</strain>
    </source>
</reference>
<comment type="subcellular location">
    <subcellularLocation>
        <location evidence="1">Nucleus</location>
    </subcellularLocation>
</comment>
<gene>
    <name evidence="8" type="ORF">FGADI_5520</name>
</gene>
<dbReference type="Gene3D" id="1.25.10.10">
    <property type="entry name" value="Leucine-rich Repeat Variant"/>
    <property type="match status" value="1"/>
</dbReference>
<protein>
    <recommendedName>
        <fullName evidence="7">Fcf2 pre-rRNA processing C-terminal domain-containing protein</fullName>
    </recommendedName>
</protein>
<evidence type="ECO:0000256" key="5">
    <source>
        <dbReference type="ARBA" id="ARBA00023242"/>
    </source>
</evidence>
<dbReference type="GO" id="GO:0006606">
    <property type="term" value="P:protein import into nucleus"/>
    <property type="evidence" value="ECO:0007669"/>
    <property type="project" value="TreeGrafter"/>
</dbReference>
<evidence type="ECO:0000259" key="7">
    <source>
        <dbReference type="Pfam" id="PF08698"/>
    </source>
</evidence>
<keyword evidence="3" id="KW-0813">Transport</keyword>